<accession>A0AAV9CAM0</accession>
<reference evidence="1" key="1">
    <citation type="journal article" date="2023" name="Nat. Commun.">
        <title>Diploid and tetraploid genomes of Acorus and the evolution of monocots.</title>
        <authorList>
            <person name="Ma L."/>
            <person name="Liu K.W."/>
            <person name="Li Z."/>
            <person name="Hsiao Y.Y."/>
            <person name="Qi Y."/>
            <person name="Fu T."/>
            <person name="Tang G.D."/>
            <person name="Zhang D."/>
            <person name="Sun W.H."/>
            <person name="Liu D.K."/>
            <person name="Li Y."/>
            <person name="Chen G.Z."/>
            <person name="Liu X.D."/>
            <person name="Liao X.Y."/>
            <person name="Jiang Y.T."/>
            <person name="Yu X."/>
            <person name="Hao Y."/>
            <person name="Huang J."/>
            <person name="Zhao X.W."/>
            <person name="Ke S."/>
            <person name="Chen Y.Y."/>
            <person name="Wu W.L."/>
            <person name="Hsu J.L."/>
            <person name="Lin Y.F."/>
            <person name="Huang M.D."/>
            <person name="Li C.Y."/>
            <person name="Huang L."/>
            <person name="Wang Z.W."/>
            <person name="Zhao X."/>
            <person name="Zhong W.Y."/>
            <person name="Peng D.H."/>
            <person name="Ahmad S."/>
            <person name="Lan S."/>
            <person name="Zhang J.S."/>
            <person name="Tsai W.C."/>
            <person name="Van de Peer Y."/>
            <person name="Liu Z.J."/>
        </authorList>
    </citation>
    <scope>NUCLEOTIDE SEQUENCE</scope>
    <source>
        <strain evidence="1">CP</strain>
    </source>
</reference>
<protein>
    <submittedName>
        <fullName evidence="1">Uncharacterized protein</fullName>
    </submittedName>
</protein>
<dbReference type="EMBL" id="JAUJYO010000020">
    <property type="protein sequence ID" value="KAK1285333.1"/>
    <property type="molecule type" value="Genomic_DNA"/>
</dbReference>
<organism evidence="1 2">
    <name type="scientific">Acorus calamus</name>
    <name type="common">Sweet flag</name>
    <dbReference type="NCBI Taxonomy" id="4465"/>
    <lineage>
        <taxon>Eukaryota</taxon>
        <taxon>Viridiplantae</taxon>
        <taxon>Streptophyta</taxon>
        <taxon>Embryophyta</taxon>
        <taxon>Tracheophyta</taxon>
        <taxon>Spermatophyta</taxon>
        <taxon>Magnoliopsida</taxon>
        <taxon>Liliopsida</taxon>
        <taxon>Acoraceae</taxon>
        <taxon>Acorus</taxon>
    </lineage>
</organism>
<keyword evidence="2" id="KW-1185">Reference proteome</keyword>
<dbReference type="AlphaFoldDB" id="A0AAV9CAM0"/>
<evidence type="ECO:0000313" key="2">
    <source>
        <dbReference type="Proteomes" id="UP001180020"/>
    </source>
</evidence>
<proteinExistence type="predicted"/>
<dbReference type="Proteomes" id="UP001180020">
    <property type="component" value="Unassembled WGS sequence"/>
</dbReference>
<name>A0AAV9CAM0_ACOCL</name>
<gene>
    <name evidence="1" type="ORF">QJS10_CPB20g00235</name>
</gene>
<sequence length="53" mass="6292">MGRRSWGLDKDVRHYGLDFSAAECVVEKEKVKKQYCSQSERLKELISMQPMYH</sequence>
<evidence type="ECO:0000313" key="1">
    <source>
        <dbReference type="EMBL" id="KAK1285333.1"/>
    </source>
</evidence>
<reference evidence="1" key="2">
    <citation type="submission" date="2023-06" db="EMBL/GenBank/DDBJ databases">
        <authorList>
            <person name="Ma L."/>
            <person name="Liu K.-W."/>
            <person name="Li Z."/>
            <person name="Hsiao Y.-Y."/>
            <person name="Qi Y."/>
            <person name="Fu T."/>
            <person name="Tang G."/>
            <person name="Zhang D."/>
            <person name="Sun W.-H."/>
            <person name="Liu D.-K."/>
            <person name="Li Y."/>
            <person name="Chen G.-Z."/>
            <person name="Liu X.-D."/>
            <person name="Liao X.-Y."/>
            <person name="Jiang Y.-T."/>
            <person name="Yu X."/>
            <person name="Hao Y."/>
            <person name="Huang J."/>
            <person name="Zhao X.-W."/>
            <person name="Ke S."/>
            <person name="Chen Y.-Y."/>
            <person name="Wu W.-L."/>
            <person name="Hsu J.-L."/>
            <person name="Lin Y.-F."/>
            <person name="Huang M.-D."/>
            <person name="Li C.-Y."/>
            <person name="Huang L."/>
            <person name="Wang Z.-W."/>
            <person name="Zhao X."/>
            <person name="Zhong W.-Y."/>
            <person name="Peng D.-H."/>
            <person name="Ahmad S."/>
            <person name="Lan S."/>
            <person name="Zhang J.-S."/>
            <person name="Tsai W.-C."/>
            <person name="Van De Peer Y."/>
            <person name="Liu Z.-J."/>
        </authorList>
    </citation>
    <scope>NUCLEOTIDE SEQUENCE</scope>
    <source>
        <strain evidence="1">CP</strain>
        <tissue evidence="1">Leaves</tissue>
    </source>
</reference>
<comment type="caution">
    <text evidence="1">The sequence shown here is derived from an EMBL/GenBank/DDBJ whole genome shotgun (WGS) entry which is preliminary data.</text>
</comment>